<keyword evidence="3" id="KW-0964">Secreted</keyword>
<comment type="similarity">
    <text evidence="2">Belongs to the multicopper oxidase family.</text>
</comment>
<dbReference type="PROSITE" id="PS01286">
    <property type="entry name" value="FA58C_2"/>
    <property type="match status" value="2"/>
</dbReference>
<feature type="disulfide bond" evidence="14">
    <location>
        <begin position="681"/>
        <end position="834"/>
    </location>
</feature>
<evidence type="ECO:0000313" key="18">
    <source>
        <dbReference type="Proteomes" id="UP000527355"/>
    </source>
</evidence>
<protein>
    <recommendedName>
        <fullName evidence="12">Coagulation factor V</fullName>
    </recommendedName>
    <alternativeName>
        <fullName evidence="13">Activated protein C cofactor</fullName>
    </alternativeName>
</protein>
<dbReference type="InterPro" id="IPR011707">
    <property type="entry name" value="Cu-oxidase-like_N"/>
</dbReference>
<dbReference type="FunFam" id="2.60.40.420:FF:000050">
    <property type="entry name" value="coagulation factor V isoform X1"/>
    <property type="match status" value="1"/>
</dbReference>
<dbReference type="Gene3D" id="2.60.40.420">
    <property type="entry name" value="Cupredoxins - blue copper proteins"/>
    <property type="match status" value="4"/>
</dbReference>
<dbReference type="SUPFAM" id="SSF49785">
    <property type="entry name" value="Galactose-binding domain-like"/>
    <property type="match status" value="2"/>
</dbReference>
<reference evidence="17 18" key="1">
    <citation type="journal article" date="2020" name="Nature">
        <title>Six reference-quality genomes reveal evolution of bat adaptations.</title>
        <authorList>
            <person name="Jebb D."/>
            <person name="Huang Z."/>
            <person name="Pippel M."/>
            <person name="Hughes G.M."/>
            <person name="Lavrichenko K."/>
            <person name="Devanna P."/>
            <person name="Winkler S."/>
            <person name="Jermiin L.S."/>
            <person name="Skirmuntt E.C."/>
            <person name="Katzourakis A."/>
            <person name="Burkitt-Gray L."/>
            <person name="Ray D.A."/>
            <person name="Sullivan K.A.M."/>
            <person name="Roscito J.G."/>
            <person name="Kirilenko B.M."/>
            <person name="Davalos L.M."/>
            <person name="Corthals A.P."/>
            <person name="Power M.L."/>
            <person name="Jones G."/>
            <person name="Ransome R.D."/>
            <person name="Dechmann D.K.N."/>
            <person name="Locatelli A.G."/>
            <person name="Puechmaille S.J."/>
            <person name="Fedrigo O."/>
            <person name="Jarvis E.D."/>
            <person name="Hiller M."/>
            <person name="Vernes S.C."/>
            <person name="Myers E.W."/>
            <person name="Teeling E.C."/>
        </authorList>
    </citation>
    <scope>NUCLEOTIDE SEQUENCE [LARGE SCALE GENOMIC DNA]</scope>
    <source>
        <strain evidence="17">MMyoMyo1</strain>
        <tissue evidence="17">Flight muscle</tissue>
    </source>
</reference>
<dbReference type="GO" id="GO:0005886">
    <property type="term" value="C:plasma membrane"/>
    <property type="evidence" value="ECO:0007669"/>
    <property type="project" value="TreeGrafter"/>
</dbReference>
<accession>A0A7J7SQJ0</accession>
<dbReference type="InterPro" id="IPR024715">
    <property type="entry name" value="Factor_5/8-like"/>
</dbReference>
<dbReference type="PROSITE" id="PS01285">
    <property type="entry name" value="FA58C_1"/>
    <property type="match status" value="1"/>
</dbReference>
<dbReference type="GO" id="GO:0031091">
    <property type="term" value="C:platelet alpha granule"/>
    <property type="evidence" value="ECO:0007669"/>
    <property type="project" value="UniProtKB-ARBA"/>
</dbReference>
<evidence type="ECO:0000259" key="16">
    <source>
        <dbReference type="PROSITE" id="PS50022"/>
    </source>
</evidence>
<feature type="chain" id="PRO_5029456536" description="Coagulation factor V" evidence="15">
    <location>
        <begin position="29"/>
        <end position="997"/>
    </location>
</feature>
<dbReference type="PROSITE" id="PS50022">
    <property type="entry name" value="FA58C_3"/>
    <property type="match status" value="2"/>
</dbReference>
<name>A0A7J7SQJ0_MYOMY</name>
<feature type="domain" description="F5/8 type C" evidence="16">
    <location>
        <begin position="839"/>
        <end position="994"/>
    </location>
</feature>
<dbReference type="GO" id="GO:0038023">
    <property type="term" value="F:signaling receptor activity"/>
    <property type="evidence" value="ECO:0007669"/>
    <property type="project" value="TreeGrafter"/>
</dbReference>
<dbReference type="CDD" id="cd00057">
    <property type="entry name" value="FA58C"/>
    <property type="match status" value="2"/>
</dbReference>
<evidence type="ECO:0000256" key="2">
    <source>
        <dbReference type="ARBA" id="ARBA00010609"/>
    </source>
</evidence>
<sequence length="997" mass="113942">MSPGCPRLWVLLVLGSSWAGWGSTGAEAARLRQFYVAAQGISWNYRPEPTDPSLNPFAKTFKKIVYREYEAYFHKEKPQSKTAGLLGPTLYAEVGDIMRVHFKNNADKPLSIHPQGIKYSKSSEGASYPDHTFPAEKLDDAVAPGHEYTYEWTISEDSGPTQDDSSCLTYIYYSYENLIQDFNSGLIGPLLICKKGTLTEDGSQKMFDRQQVLMFAVFDESKSWSRSSSVMYTVNGYVNGTMPDITVCAQDHISWHLIGMSSGPELFSIHFNGQVLEQNHRKVSAVTLVSATSTTANMTMGPEGKWIISSLIPKHFQAGMQARINIENCAKKTRSTKWLTPEQRRHMKRWEYFIAAEEVIWDYAPFIPMNMNNDMDNEDTDELPEDTIYKKVVFRKYLDSTFTQRDPRGESEEHLGILGPVIRAEVDDVIQVRFKNLASRPYSLHAHGLSYEKSSEGKTYEDESSKWFQEDNAVQPNSSYTYVWHATGRAGPENPGSACRAWAYYSAVNTERDIHSGLIGPLVICRKGTLNRESGMPVDMREFILLFMVFDEKKSWYYDKKHQSSWRRGSSEAEPSHTFHAINGMIYKLPGLRMYEQEWVRLHLLNLGGSRDIHVVHFHGQTLLENGTQQHQLGVWPLLPGSFKTLEMKASKPGWWLLNTEVGENQIAGMQTPFLIIDRECKMPLGLSTGLIADTQIKASEFVGYWKPKLARLNNGGSYNAWMTEKTSEFDSKPWIQVDMQREVVFTGIQSQGAKHYLKSYFTTEFRVAYSSDQTNWQIFKGNSTRNVMYFDGNSDAFTVKENLFDPPIVARYIRVYPTRFYHRPALRLELQGCEINGCSTPLGLESGKIEDTQITASSFKKSWWGDYWEPSRARLNAQGRVNAWQAKANNNKQWLQIDLLKIKKITAIVTQGCKSLSSEMYVKSFAVHYSDQGVEWKPYRQKSSMVDKIFEGNSNIKGHVKNFFNPPIISRFIRIIPKTWNQSIALRLELFGCDIY</sequence>
<evidence type="ECO:0000256" key="13">
    <source>
        <dbReference type="ARBA" id="ARBA00080403"/>
    </source>
</evidence>
<dbReference type="EMBL" id="JABWUV010000018">
    <property type="protein sequence ID" value="KAF6290584.1"/>
    <property type="molecule type" value="Genomic_DNA"/>
</dbReference>
<dbReference type="InterPro" id="IPR000421">
    <property type="entry name" value="FA58C"/>
</dbReference>
<organism evidence="17 18">
    <name type="scientific">Myotis myotis</name>
    <name type="common">Greater mouse-eared bat</name>
    <name type="synonym">Vespertilio myotis</name>
    <dbReference type="NCBI Taxonomy" id="51298"/>
    <lineage>
        <taxon>Eukaryota</taxon>
        <taxon>Metazoa</taxon>
        <taxon>Chordata</taxon>
        <taxon>Craniata</taxon>
        <taxon>Vertebrata</taxon>
        <taxon>Euteleostomi</taxon>
        <taxon>Mammalia</taxon>
        <taxon>Eutheria</taxon>
        <taxon>Laurasiatheria</taxon>
        <taxon>Chiroptera</taxon>
        <taxon>Yangochiroptera</taxon>
        <taxon>Vespertilionidae</taxon>
        <taxon>Myotis</taxon>
    </lineage>
</organism>
<dbReference type="SUPFAM" id="SSF49503">
    <property type="entry name" value="Cupredoxins"/>
    <property type="match status" value="4"/>
</dbReference>
<proteinExistence type="inferred from homology"/>
<keyword evidence="6 15" id="KW-0732">Signal</keyword>
<dbReference type="Gene3D" id="2.60.120.260">
    <property type="entry name" value="Galactose-binding domain-like"/>
    <property type="match status" value="2"/>
</dbReference>
<evidence type="ECO:0000256" key="9">
    <source>
        <dbReference type="ARBA" id="ARBA00023157"/>
    </source>
</evidence>
<keyword evidence="4" id="KW-0765">Sulfation</keyword>
<keyword evidence="10" id="KW-0325">Glycoprotein</keyword>
<dbReference type="VEuPathDB" id="HostDB:GeneID_118673366"/>
<dbReference type="FunFam" id="2.60.40.420:FF:000068">
    <property type="entry name" value="coagulation factor V isoform X1"/>
    <property type="match status" value="1"/>
</dbReference>
<dbReference type="AlphaFoldDB" id="A0A7J7SQJ0"/>
<evidence type="ECO:0000256" key="3">
    <source>
        <dbReference type="ARBA" id="ARBA00022525"/>
    </source>
</evidence>
<dbReference type="PANTHER" id="PTHR46806">
    <property type="entry name" value="F5/8 TYPE C DOMAIN-CONTAINING PROTEIN"/>
    <property type="match status" value="1"/>
</dbReference>
<evidence type="ECO:0000256" key="4">
    <source>
        <dbReference type="ARBA" id="ARBA00022641"/>
    </source>
</evidence>
<keyword evidence="9 14" id="KW-1015">Disulfide bond</keyword>
<keyword evidence="8" id="KW-0106">Calcium</keyword>
<dbReference type="Pfam" id="PF07732">
    <property type="entry name" value="Cu-oxidase_3"/>
    <property type="match status" value="2"/>
</dbReference>
<evidence type="ECO:0000256" key="6">
    <source>
        <dbReference type="ARBA" id="ARBA00022729"/>
    </source>
</evidence>
<evidence type="ECO:0000256" key="8">
    <source>
        <dbReference type="ARBA" id="ARBA00022837"/>
    </source>
</evidence>
<evidence type="ECO:0000256" key="12">
    <source>
        <dbReference type="ARBA" id="ARBA00070431"/>
    </source>
</evidence>
<gene>
    <name evidence="17" type="ORF">mMyoMyo1_004733</name>
</gene>
<keyword evidence="5" id="KW-0479">Metal-binding</keyword>
<dbReference type="PANTHER" id="PTHR46806:SF10">
    <property type="entry name" value="COAGULATION FACTOR V"/>
    <property type="match status" value="1"/>
</dbReference>
<dbReference type="FunFam" id="2.60.120.260:FF:000002">
    <property type="entry name" value="Coagulation factor VIII"/>
    <property type="match status" value="2"/>
</dbReference>
<evidence type="ECO:0000256" key="14">
    <source>
        <dbReference type="PIRSR" id="PIRSR000354-1"/>
    </source>
</evidence>
<keyword evidence="18" id="KW-1185">Reference proteome</keyword>
<evidence type="ECO:0000256" key="1">
    <source>
        <dbReference type="ARBA" id="ARBA00004613"/>
    </source>
</evidence>
<dbReference type="Pfam" id="PF00754">
    <property type="entry name" value="F5_F8_type_C"/>
    <property type="match status" value="2"/>
</dbReference>
<evidence type="ECO:0000256" key="10">
    <source>
        <dbReference type="ARBA" id="ARBA00023180"/>
    </source>
</evidence>
<keyword evidence="7" id="KW-0677">Repeat</keyword>
<feature type="disulfide bond" evidence="14">
    <location>
        <begin position="499"/>
        <end position="525"/>
    </location>
</feature>
<dbReference type="InterPro" id="IPR033138">
    <property type="entry name" value="Cu_oxidase_CS"/>
</dbReference>
<evidence type="ECO:0000256" key="15">
    <source>
        <dbReference type="SAM" id="SignalP"/>
    </source>
</evidence>
<feature type="domain" description="F5/8 type C" evidence="16">
    <location>
        <begin position="681"/>
        <end position="834"/>
    </location>
</feature>
<comment type="subunit">
    <text evidence="11">Factor Va, the activated form of factor V, is composed of a heavy chain and a light chain, non-covalently bound. The interaction between the two chains is calcium-dependent. Forms heterodimer with SERPINA5.</text>
</comment>
<comment type="caution">
    <text evidence="17">The sequence shown here is derived from an EMBL/GenBank/DDBJ whole genome shotgun (WGS) entry which is preliminary data.</text>
</comment>
<dbReference type="Proteomes" id="UP000527355">
    <property type="component" value="Unassembled WGS sequence"/>
</dbReference>
<dbReference type="SMART" id="SM00231">
    <property type="entry name" value="FA58C"/>
    <property type="match status" value="2"/>
</dbReference>
<evidence type="ECO:0000256" key="11">
    <source>
        <dbReference type="ARBA" id="ARBA00062779"/>
    </source>
</evidence>
<dbReference type="InterPro" id="IPR050633">
    <property type="entry name" value="Neuropilin_MCO_CoagFactor"/>
</dbReference>
<feature type="signal peptide" evidence="15">
    <location>
        <begin position="1"/>
        <end position="28"/>
    </location>
</feature>
<dbReference type="PIRSF" id="PIRSF000354">
    <property type="entry name" value="Factors_V_VIII"/>
    <property type="match status" value="1"/>
</dbReference>
<evidence type="ECO:0000256" key="5">
    <source>
        <dbReference type="ARBA" id="ARBA00022723"/>
    </source>
</evidence>
<dbReference type="InterPro" id="IPR008972">
    <property type="entry name" value="Cupredoxin"/>
</dbReference>
<dbReference type="InterPro" id="IPR008979">
    <property type="entry name" value="Galactose-bd-like_sf"/>
</dbReference>
<comment type="subcellular location">
    <subcellularLocation>
        <location evidence="1">Secreted</location>
    </subcellularLocation>
</comment>
<dbReference type="GO" id="GO:0005576">
    <property type="term" value="C:extracellular region"/>
    <property type="evidence" value="ECO:0007669"/>
    <property type="project" value="UniProtKB-SubCell"/>
</dbReference>
<evidence type="ECO:0000313" key="17">
    <source>
        <dbReference type="EMBL" id="KAF6290584.1"/>
    </source>
</evidence>
<dbReference type="FunFam" id="2.60.40.420:FF:000011">
    <property type="entry name" value="Coagulation factor VIII (Predicted)"/>
    <property type="match status" value="2"/>
</dbReference>
<dbReference type="PROSITE" id="PS00079">
    <property type="entry name" value="MULTICOPPER_OXIDASE1"/>
    <property type="match status" value="1"/>
</dbReference>
<evidence type="ECO:0000256" key="7">
    <source>
        <dbReference type="ARBA" id="ARBA00022737"/>
    </source>
</evidence>
<dbReference type="GO" id="GO:0005507">
    <property type="term" value="F:copper ion binding"/>
    <property type="evidence" value="ECO:0007669"/>
    <property type="project" value="InterPro"/>
</dbReference>